<reference evidence="1" key="1">
    <citation type="submission" date="2016-09" db="EMBL/GenBank/DDBJ databases">
        <authorList>
            <person name="Capua I."/>
            <person name="De Benedictis P."/>
            <person name="Joannis T."/>
            <person name="Lombin L.H."/>
            <person name="Cattoli G."/>
        </authorList>
    </citation>
    <scope>NUCLEOTIDE SEQUENCE</scope>
    <source>
        <strain evidence="1">B9</strain>
    </source>
</reference>
<gene>
    <name evidence="1" type="ORF">CNECB9_5470014</name>
</gene>
<evidence type="ECO:0000313" key="1">
    <source>
        <dbReference type="EMBL" id="SCU98394.1"/>
    </source>
</evidence>
<dbReference type="AlphaFoldDB" id="A0A1K0JKV6"/>
<proteinExistence type="predicted"/>
<sequence>MWKFLRYIKDEIFVTLDTASGCLQDGHYEARIGDAGVAFTLAQSQ</sequence>
<organism evidence="1">
    <name type="scientific">Cupriavidus necator</name>
    <name type="common">Alcaligenes eutrophus</name>
    <name type="synonym">Ralstonia eutropha</name>
    <dbReference type="NCBI Taxonomy" id="106590"/>
    <lineage>
        <taxon>Bacteria</taxon>
        <taxon>Pseudomonadati</taxon>
        <taxon>Pseudomonadota</taxon>
        <taxon>Betaproteobacteria</taxon>
        <taxon>Burkholderiales</taxon>
        <taxon>Burkholderiaceae</taxon>
        <taxon>Cupriavidus</taxon>
    </lineage>
</organism>
<name>A0A1K0JKV6_CUPNE</name>
<protein>
    <submittedName>
        <fullName evidence="1">Uncharacterized protein</fullName>
    </submittedName>
</protein>
<dbReference type="EMBL" id="FMSH01000498">
    <property type="protein sequence ID" value="SCU98394.1"/>
    <property type="molecule type" value="Genomic_DNA"/>
</dbReference>
<accession>A0A1K0JKV6</accession>